<reference evidence="1 2" key="1">
    <citation type="submission" date="2018-05" db="EMBL/GenBank/DDBJ databases">
        <title>Complete Genome Sequence of Deinococcus sp. strain 17bor-2.</title>
        <authorList>
            <person name="Srinivasan S."/>
        </authorList>
    </citation>
    <scope>NUCLEOTIDE SEQUENCE [LARGE SCALE GENOMIC DNA]</scope>
    <source>
        <strain evidence="1 2">17bor-2</strain>
    </source>
</reference>
<name>A0A2Z3JVL1_9DEIO</name>
<dbReference type="KEGG" id="dez:DKM44_05715"/>
<evidence type="ECO:0000313" key="2">
    <source>
        <dbReference type="Proteomes" id="UP000245368"/>
    </source>
</evidence>
<sequence length="96" mass="10546">MRLLRQAHEFEYRDAAGIDRLGQADVWEMGGGERAVLVLRGLAASGSARPQLLSQAQQARGYLSHTWLPFLVPNAELDVLVVYTGEQGQTRALLLA</sequence>
<accession>A0A2Z3JVL1</accession>
<dbReference type="EMBL" id="CP029494">
    <property type="protein sequence ID" value="AWN24504.1"/>
    <property type="molecule type" value="Genomic_DNA"/>
</dbReference>
<evidence type="ECO:0000313" key="1">
    <source>
        <dbReference type="EMBL" id="AWN24504.1"/>
    </source>
</evidence>
<proteinExistence type="predicted"/>
<protein>
    <submittedName>
        <fullName evidence="1">Uncharacterized protein</fullName>
    </submittedName>
</protein>
<dbReference type="AlphaFoldDB" id="A0A2Z3JVL1"/>
<organism evidence="1 2">
    <name type="scientific">Deinococcus irradiatisoli</name>
    <dbReference type="NCBI Taxonomy" id="2202254"/>
    <lineage>
        <taxon>Bacteria</taxon>
        <taxon>Thermotogati</taxon>
        <taxon>Deinococcota</taxon>
        <taxon>Deinococci</taxon>
        <taxon>Deinococcales</taxon>
        <taxon>Deinococcaceae</taxon>
        <taxon>Deinococcus</taxon>
    </lineage>
</organism>
<dbReference type="Proteomes" id="UP000245368">
    <property type="component" value="Chromosome"/>
</dbReference>
<keyword evidence="2" id="KW-1185">Reference proteome</keyword>
<gene>
    <name evidence="1" type="ORF">DKM44_05715</name>
</gene>
<dbReference type="OrthoDB" id="70752at2"/>
<dbReference type="RefSeq" id="WP_109828228.1">
    <property type="nucleotide sequence ID" value="NZ_CP029494.1"/>
</dbReference>